<dbReference type="InterPro" id="IPR052536">
    <property type="entry name" value="ABC-4_Integral_Memb_Prot"/>
</dbReference>
<name>I5AXQ4_EUBC6</name>
<protein>
    <submittedName>
        <fullName evidence="8">Putative ABC-type transport system involved in lysophospholipase L1 biosynthesis, permease component</fullName>
    </submittedName>
</protein>
<comment type="subcellular location">
    <subcellularLocation>
        <location evidence="1 6">Cell membrane</location>
        <topology evidence="1 6">Multi-pass membrane protein</topology>
    </subcellularLocation>
</comment>
<dbReference type="EMBL" id="CM001487">
    <property type="protein sequence ID" value="EIM58577.1"/>
    <property type="molecule type" value="Genomic_DNA"/>
</dbReference>
<feature type="domain" description="ABC3 transporter permease C-terminal" evidence="7">
    <location>
        <begin position="64"/>
        <end position="174"/>
    </location>
</feature>
<evidence type="ECO:0000256" key="2">
    <source>
        <dbReference type="ARBA" id="ARBA00022475"/>
    </source>
</evidence>
<feature type="transmembrane region" description="Helical" evidence="6">
    <location>
        <begin position="618"/>
        <end position="639"/>
    </location>
</feature>
<evidence type="ECO:0000256" key="6">
    <source>
        <dbReference type="PIRNR" id="PIRNR018968"/>
    </source>
</evidence>
<keyword evidence="9" id="KW-1185">Reference proteome</keyword>
<dbReference type="OrthoDB" id="9781780at2"/>
<evidence type="ECO:0000256" key="5">
    <source>
        <dbReference type="ARBA" id="ARBA00023136"/>
    </source>
</evidence>
<reference evidence="8 9" key="2">
    <citation type="submission" date="2012-02" db="EMBL/GenBank/DDBJ databases">
        <title>Improved High-Quality Draft sequence of Eubacterium cellulosolvens 6.</title>
        <authorList>
            <consortium name="US DOE Joint Genome Institute"/>
            <person name="Lucas S."/>
            <person name="Han J."/>
            <person name="Lapidus A."/>
            <person name="Cheng J.-F."/>
            <person name="Goodwin L."/>
            <person name="Pitluck S."/>
            <person name="Peters L."/>
            <person name="Mikhailova N."/>
            <person name="Gu W."/>
            <person name="Detter J.C."/>
            <person name="Han C."/>
            <person name="Tapia R."/>
            <person name="Land M."/>
            <person name="Hauser L."/>
            <person name="Kyrpides N."/>
            <person name="Ivanova N."/>
            <person name="Pagani I."/>
            <person name="Johnson E."/>
            <person name="Mukhopadhyay B."/>
            <person name="Anderson I."/>
            <person name="Woyke T."/>
        </authorList>
    </citation>
    <scope>NUCLEOTIDE SEQUENCE [LARGE SCALE GENOMIC DNA]</scope>
    <source>
        <strain evidence="8 9">6</strain>
    </source>
</reference>
<proteinExistence type="inferred from homology"/>
<reference evidence="8 9" key="1">
    <citation type="submission" date="2010-08" db="EMBL/GenBank/DDBJ databases">
        <authorList>
            <consortium name="US DOE Joint Genome Institute (JGI-PGF)"/>
            <person name="Lucas S."/>
            <person name="Copeland A."/>
            <person name="Lapidus A."/>
            <person name="Cheng J.-F."/>
            <person name="Bruce D."/>
            <person name="Goodwin L."/>
            <person name="Pitluck S."/>
            <person name="Land M.L."/>
            <person name="Hauser L."/>
            <person name="Chang Y.-J."/>
            <person name="Anderson I.J."/>
            <person name="Johnson E."/>
            <person name="Mulhopadhyay B."/>
            <person name="Kyrpides N."/>
            <person name="Woyke T.J."/>
        </authorList>
    </citation>
    <scope>NUCLEOTIDE SEQUENCE [LARGE SCALE GENOMIC DNA]</scope>
    <source>
        <strain evidence="8 9">6</strain>
    </source>
</reference>
<dbReference type="GO" id="GO:0005886">
    <property type="term" value="C:plasma membrane"/>
    <property type="evidence" value="ECO:0007669"/>
    <property type="project" value="UniProtKB-SubCell"/>
</dbReference>
<organism evidence="8 9">
    <name type="scientific">Eubacterium cellulosolvens (strain ATCC 43171 / JCM 9499 / 6)</name>
    <name type="common">Cillobacterium cellulosolvens</name>
    <dbReference type="NCBI Taxonomy" id="633697"/>
    <lineage>
        <taxon>Bacteria</taxon>
        <taxon>Bacillati</taxon>
        <taxon>Bacillota</taxon>
        <taxon>Clostridia</taxon>
        <taxon>Eubacteriales</taxon>
        <taxon>Eubacteriaceae</taxon>
        <taxon>Eubacterium</taxon>
    </lineage>
</organism>
<dbReference type="AlphaFoldDB" id="I5AXQ4"/>
<feature type="transmembrane region" description="Helical" evidence="6">
    <location>
        <begin position="202"/>
        <end position="222"/>
    </location>
</feature>
<feature type="transmembrane region" description="Helical" evidence="6">
    <location>
        <begin position="17"/>
        <end position="37"/>
    </location>
</feature>
<keyword evidence="2 6" id="KW-1003">Cell membrane</keyword>
<dbReference type="STRING" id="633697.EubceDRAFT1_2890"/>
<dbReference type="PIRSF" id="PIRSF018968">
    <property type="entry name" value="ABC_permease_BceB"/>
    <property type="match status" value="1"/>
</dbReference>
<feature type="transmembrane region" description="Helical" evidence="6">
    <location>
        <begin position="659"/>
        <end position="680"/>
    </location>
</feature>
<comment type="similarity">
    <text evidence="6">Belongs to the ABC-4 integral membrane protein family.</text>
</comment>
<keyword evidence="3 6" id="KW-0812">Transmembrane</keyword>
<dbReference type="HOGENOM" id="CLU_022800_1_1_9"/>
<keyword evidence="4 6" id="KW-1133">Transmembrane helix</keyword>
<sequence>MLCKMSLRNIKRSIKDYAIYFFTLIIGVSIFYVFNAIGSQASALQLKESQYEIVELLQSMLSATSIFVAVILALLIVYASRFLMKRRHREFAVYMTLGMSKGQVSVILFVETVLIGIISLGVGLLVGTALSQLMSAVVVDMFEADMSAYHFSFSAEAAQKTVLYFVIMYVAVIILNNVAVTRMKLIDLIQSAKKMERIPNRNPWICLVIFALSVAGLVYAYYTVGWNYETLGQTQLFICILIGAAATFFIFWSVSGIALKVIMSMKKTYHKGINTFTFRQISSMINTMVFAMTMICLMLFLTICAISSSFAVRNSMNENMLEMCPADLELHLGNLDYSKEAQSEEYGDNFTSLADLYEKKGYDLTEGMSEYLDFYTYSDPTFNWEKSFGDVFKQDDGAVVQMQIDMSALEEIITVSDYNRLMKFYHQDEISLDEDEYAVVCDFKNMMDIRNYELSIGREIDIYGNNLKPKYNRCIEGFISLGASHINTGVFIVPDSVVEGHAPQMNYLIGNYDATSKTDREKIDEMQYSRYESIWNNLETSSHSVNYYYIDTKLHIGESAIGLGAILAFIGLYIGLVFLVSCGAILSLKCLSESVDSAERYAVLRKIGVDEMDISKSIFCQIGIFFLAPLILAIIHSVFGMKFATYLLETFGTEAIRQSIGTSAIVLALIYGGYFIITYFSSKNTVS</sequence>
<dbReference type="PANTHER" id="PTHR46795">
    <property type="entry name" value="ABC TRANSPORTER PERMEASE-RELATED-RELATED"/>
    <property type="match status" value="1"/>
</dbReference>
<evidence type="ECO:0000313" key="9">
    <source>
        <dbReference type="Proteomes" id="UP000005753"/>
    </source>
</evidence>
<keyword evidence="6" id="KW-0813">Transport</keyword>
<evidence type="ECO:0000256" key="1">
    <source>
        <dbReference type="ARBA" id="ARBA00004651"/>
    </source>
</evidence>
<keyword evidence="5 6" id="KW-0472">Membrane</keyword>
<evidence type="ECO:0000256" key="4">
    <source>
        <dbReference type="ARBA" id="ARBA00022989"/>
    </source>
</evidence>
<evidence type="ECO:0000259" key="7">
    <source>
        <dbReference type="Pfam" id="PF02687"/>
    </source>
</evidence>
<dbReference type="GO" id="GO:0055085">
    <property type="term" value="P:transmembrane transport"/>
    <property type="evidence" value="ECO:0007669"/>
    <property type="project" value="UniProtKB-UniRule"/>
</dbReference>
<feature type="transmembrane region" description="Helical" evidence="6">
    <location>
        <begin position="162"/>
        <end position="181"/>
    </location>
</feature>
<feature type="transmembrane region" description="Helical" evidence="6">
    <location>
        <begin position="284"/>
        <end position="312"/>
    </location>
</feature>
<dbReference type="InterPro" id="IPR003838">
    <property type="entry name" value="ABC3_permease_C"/>
</dbReference>
<feature type="transmembrane region" description="Helical" evidence="6">
    <location>
        <begin position="234"/>
        <end position="263"/>
    </location>
</feature>
<feature type="transmembrane region" description="Helical" evidence="6">
    <location>
        <begin position="104"/>
        <end position="126"/>
    </location>
</feature>
<evidence type="ECO:0000313" key="8">
    <source>
        <dbReference type="EMBL" id="EIM58577.1"/>
    </source>
</evidence>
<gene>
    <name evidence="8" type="ORF">EubceDRAFT1_2890</name>
</gene>
<feature type="transmembrane region" description="Helical" evidence="6">
    <location>
        <begin position="560"/>
        <end position="586"/>
    </location>
</feature>
<dbReference type="eggNOG" id="COG0577">
    <property type="taxonomic scope" value="Bacteria"/>
</dbReference>
<evidence type="ECO:0000256" key="3">
    <source>
        <dbReference type="ARBA" id="ARBA00022692"/>
    </source>
</evidence>
<accession>I5AXQ4</accession>
<feature type="transmembrane region" description="Helical" evidence="6">
    <location>
        <begin position="57"/>
        <end position="83"/>
    </location>
</feature>
<dbReference type="PANTHER" id="PTHR46795:SF3">
    <property type="entry name" value="ABC TRANSPORTER PERMEASE"/>
    <property type="match status" value="1"/>
</dbReference>
<dbReference type="Proteomes" id="UP000005753">
    <property type="component" value="Chromosome"/>
</dbReference>
<dbReference type="Pfam" id="PF02687">
    <property type="entry name" value="FtsX"/>
    <property type="match status" value="1"/>
</dbReference>
<dbReference type="InterPro" id="IPR027022">
    <property type="entry name" value="ABC_permease_BceB-typ"/>
</dbReference>